<proteinExistence type="predicted"/>
<dbReference type="InterPro" id="IPR049458">
    <property type="entry name" value="EpsG-like"/>
</dbReference>
<feature type="transmembrane region" description="Helical" evidence="1">
    <location>
        <begin position="197"/>
        <end position="216"/>
    </location>
</feature>
<dbReference type="EMBL" id="AMEZ01000013">
    <property type="protein sequence ID" value="EKY29064.1"/>
    <property type="molecule type" value="Genomic_DNA"/>
</dbReference>
<keyword evidence="1" id="KW-0812">Transmembrane</keyword>
<comment type="caution">
    <text evidence="2">The sequence shown here is derived from an EMBL/GenBank/DDBJ whole genome shotgun (WGS) entry which is preliminary data.</text>
</comment>
<keyword evidence="3" id="KW-1185">Reference proteome</keyword>
<feature type="transmembrane region" description="Helical" evidence="1">
    <location>
        <begin position="119"/>
        <end position="136"/>
    </location>
</feature>
<evidence type="ECO:0000313" key="3">
    <source>
        <dbReference type="Proteomes" id="UP000010420"/>
    </source>
</evidence>
<dbReference type="HOGENOM" id="CLU_059692_0_0_9"/>
<dbReference type="Proteomes" id="UP000010420">
    <property type="component" value="Unassembled WGS sequence"/>
</dbReference>
<feature type="transmembrane region" description="Helical" evidence="1">
    <location>
        <begin position="292"/>
        <end position="309"/>
    </location>
</feature>
<protein>
    <recommendedName>
        <fullName evidence="4">EpsG family protein</fullName>
    </recommendedName>
</protein>
<feature type="transmembrane region" description="Helical" evidence="1">
    <location>
        <begin position="164"/>
        <end position="185"/>
    </location>
</feature>
<name>L1QM48_9CLOT</name>
<feature type="transmembrane region" description="Helical" evidence="1">
    <location>
        <begin position="27"/>
        <end position="45"/>
    </location>
</feature>
<organism evidence="2 3">
    <name type="scientific">Clostridium celatum DSM 1785</name>
    <dbReference type="NCBI Taxonomy" id="545697"/>
    <lineage>
        <taxon>Bacteria</taxon>
        <taxon>Bacillati</taxon>
        <taxon>Bacillota</taxon>
        <taxon>Clostridia</taxon>
        <taxon>Eubacteriales</taxon>
        <taxon>Clostridiaceae</taxon>
        <taxon>Clostridium</taxon>
    </lineage>
</organism>
<keyword evidence="1" id="KW-1133">Transmembrane helix</keyword>
<dbReference type="PATRIC" id="fig|545697.3.peg.416"/>
<feature type="transmembrane region" description="Helical" evidence="1">
    <location>
        <begin position="267"/>
        <end position="286"/>
    </location>
</feature>
<feature type="transmembrane region" description="Helical" evidence="1">
    <location>
        <begin position="316"/>
        <end position="333"/>
    </location>
</feature>
<evidence type="ECO:0008006" key="4">
    <source>
        <dbReference type="Google" id="ProtNLM"/>
    </source>
</evidence>
<reference evidence="2 3" key="1">
    <citation type="submission" date="2012-05" db="EMBL/GenBank/DDBJ databases">
        <authorList>
            <person name="Weinstock G."/>
            <person name="Sodergren E."/>
            <person name="Lobos E.A."/>
            <person name="Fulton L."/>
            <person name="Fulton R."/>
            <person name="Courtney L."/>
            <person name="Fronick C."/>
            <person name="O'Laughlin M."/>
            <person name="Godfrey J."/>
            <person name="Wilson R.M."/>
            <person name="Miner T."/>
            <person name="Farmer C."/>
            <person name="Delehaunty K."/>
            <person name="Cordes M."/>
            <person name="Minx P."/>
            <person name="Tomlinson C."/>
            <person name="Chen J."/>
            <person name="Wollam A."/>
            <person name="Pepin K.H."/>
            <person name="Bhonagiri V."/>
            <person name="Zhang X."/>
            <person name="Suruliraj S."/>
            <person name="Warren W."/>
            <person name="Mitreva M."/>
            <person name="Mardis E.R."/>
            <person name="Wilson R.K."/>
        </authorList>
    </citation>
    <scope>NUCLEOTIDE SEQUENCE [LARGE SCALE GENOMIC DNA]</scope>
    <source>
        <strain evidence="2 3">DSM 1785</strain>
    </source>
</reference>
<dbReference type="OrthoDB" id="1649543at2"/>
<dbReference type="RefSeq" id="WP_005210488.1">
    <property type="nucleotide sequence ID" value="NZ_KB291607.1"/>
</dbReference>
<accession>L1QM48</accession>
<gene>
    <name evidence="2" type="ORF">HMPREF0216_00423</name>
</gene>
<feature type="transmembrane region" description="Helical" evidence="1">
    <location>
        <begin position="96"/>
        <end position="113"/>
    </location>
</feature>
<feature type="transmembrane region" description="Helical" evidence="1">
    <location>
        <begin position="236"/>
        <end position="255"/>
    </location>
</feature>
<evidence type="ECO:0000256" key="1">
    <source>
        <dbReference type="SAM" id="Phobius"/>
    </source>
</evidence>
<dbReference type="AlphaFoldDB" id="L1QM48"/>
<sequence>MVYEVMILSIILIGIYIYIIFKNKATADNIFLTISFLILFIVSGFRKNVGVDFRNYEAIFRQHTNNNFFDYSYVDKDYGYALLNKIIALFTNNTQWVFIVVSFITIILFIIFIKRYSTNMLLSVYLLITFNFYFDAMNIQRQFIAIAICTLSIKYIINEDFKRFCLVILFAILIHKSALIFFPMYFISKINLNVKKICIYIVLGCAGSLLINKIIYFMRNKFYSDYDSVAWGMQGLGIGLIIIIPVFIFIIAFMMKDKLIEENPENNVFLNLLFCACVCFLLSTIISNFTRIAEYFYIVVIIFIPRMISVIKDYRIRYNIYLLVMFISFVWFYKTTLQGNMNGVLPYKIGF</sequence>
<keyword evidence="1" id="KW-0472">Membrane</keyword>
<dbReference type="STRING" id="545697.HMPREF0216_00423"/>
<dbReference type="eggNOG" id="ENOG5033A5I">
    <property type="taxonomic scope" value="Bacteria"/>
</dbReference>
<dbReference type="Pfam" id="PF14897">
    <property type="entry name" value="EpsG"/>
    <property type="match status" value="1"/>
</dbReference>
<feature type="transmembrane region" description="Helical" evidence="1">
    <location>
        <begin position="5"/>
        <end position="21"/>
    </location>
</feature>
<evidence type="ECO:0000313" key="2">
    <source>
        <dbReference type="EMBL" id="EKY29064.1"/>
    </source>
</evidence>